<dbReference type="Proteomes" id="UP000189545">
    <property type="component" value="Chromosome"/>
</dbReference>
<name>A0A1S6HVU8_9GAMM</name>
<evidence type="ECO:0000256" key="2">
    <source>
        <dbReference type="SAM" id="MobiDB-lite"/>
    </source>
</evidence>
<keyword evidence="1" id="KW-0732">Signal</keyword>
<sequence length="130" mass="13972">MLNANKLKAGSTKPEVVSAYTSGLNRRAFLRQTGAAAIVLGLIGTKPSVLAATDDIYSDANSDDSSENTEERGDNQGFNSHEQAVIEAVLLQLFPNDGDGPSAIDLNAFRYLSWALEDPENKADGIKRLF</sequence>
<dbReference type="NCBIfam" id="TIGR01409">
    <property type="entry name" value="TAT_signal_seq"/>
    <property type="match status" value="1"/>
</dbReference>
<dbReference type="KEGG" id="spsw:Sps_04468"/>
<evidence type="ECO:0000256" key="1">
    <source>
        <dbReference type="ARBA" id="ARBA00022729"/>
    </source>
</evidence>
<dbReference type="AlphaFoldDB" id="A0A1S6HVU8"/>
<reference evidence="3 4" key="1">
    <citation type="submission" date="2016-03" db="EMBL/GenBank/DDBJ databases">
        <title>Complete genome sequence of Shewanella psychrophila WP2, a deep sea bacterium isolated from west Pacific sediment.</title>
        <authorList>
            <person name="Xu G."/>
            <person name="Jian H."/>
        </authorList>
    </citation>
    <scope>NUCLEOTIDE SEQUENCE [LARGE SCALE GENOMIC DNA]</scope>
    <source>
        <strain evidence="3 4">WP2</strain>
    </source>
</reference>
<dbReference type="RefSeq" id="WP_237157912.1">
    <property type="nucleotide sequence ID" value="NZ_CP014782.1"/>
</dbReference>
<accession>A0A1S6HVU8</accession>
<organism evidence="3 4">
    <name type="scientific">Shewanella psychrophila</name>
    <dbReference type="NCBI Taxonomy" id="225848"/>
    <lineage>
        <taxon>Bacteria</taxon>
        <taxon>Pseudomonadati</taxon>
        <taxon>Pseudomonadota</taxon>
        <taxon>Gammaproteobacteria</taxon>
        <taxon>Alteromonadales</taxon>
        <taxon>Shewanellaceae</taxon>
        <taxon>Shewanella</taxon>
    </lineage>
</organism>
<dbReference type="PROSITE" id="PS51318">
    <property type="entry name" value="TAT"/>
    <property type="match status" value="1"/>
</dbReference>
<evidence type="ECO:0000313" key="3">
    <source>
        <dbReference type="EMBL" id="AQS39554.1"/>
    </source>
</evidence>
<feature type="region of interest" description="Disordered" evidence="2">
    <location>
        <begin position="57"/>
        <end position="79"/>
    </location>
</feature>
<gene>
    <name evidence="3" type="ORF">Sps_04468</name>
</gene>
<dbReference type="STRING" id="225848.Sps_04468"/>
<dbReference type="InterPro" id="IPR006311">
    <property type="entry name" value="TAT_signal"/>
</dbReference>
<protein>
    <submittedName>
        <fullName evidence="3">Uncharacterized protein</fullName>
    </submittedName>
</protein>
<keyword evidence="4" id="KW-1185">Reference proteome</keyword>
<evidence type="ECO:0000313" key="4">
    <source>
        <dbReference type="Proteomes" id="UP000189545"/>
    </source>
</evidence>
<dbReference type="InterPro" id="IPR019546">
    <property type="entry name" value="TAT_signal_bac_arc"/>
</dbReference>
<proteinExistence type="predicted"/>
<dbReference type="EMBL" id="CP014782">
    <property type="protein sequence ID" value="AQS39554.1"/>
    <property type="molecule type" value="Genomic_DNA"/>
</dbReference>